<name>A0ABQ7DBZ0_BRACR</name>
<evidence type="ECO:0000313" key="1">
    <source>
        <dbReference type="EMBL" id="KAF3575693.1"/>
    </source>
</evidence>
<protein>
    <submittedName>
        <fullName evidence="1">Uncharacterized protein</fullName>
    </submittedName>
</protein>
<accession>A0ABQ7DBZ0</accession>
<evidence type="ECO:0000313" key="2">
    <source>
        <dbReference type="Proteomes" id="UP000266723"/>
    </source>
</evidence>
<organism evidence="1 2">
    <name type="scientific">Brassica cretica</name>
    <name type="common">Mustard</name>
    <dbReference type="NCBI Taxonomy" id="69181"/>
    <lineage>
        <taxon>Eukaryota</taxon>
        <taxon>Viridiplantae</taxon>
        <taxon>Streptophyta</taxon>
        <taxon>Embryophyta</taxon>
        <taxon>Tracheophyta</taxon>
        <taxon>Spermatophyta</taxon>
        <taxon>Magnoliopsida</taxon>
        <taxon>eudicotyledons</taxon>
        <taxon>Gunneridae</taxon>
        <taxon>Pentapetalae</taxon>
        <taxon>rosids</taxon>
        <taxon>malvids</taxon>
        <taxon>Brassicales</taxon>
        <taxon>Brassicaceae</taxon>
        <taxon>Brassiceae</taxon>
        <taxon>Brassica</taxon>
    </lineage>
</organism>
<proteinExistence type="predicted"/>
<dbReference type="Proteomes" id="UP000266723">
    <property type="component" value="Unassembled WGS sequence"/>
</dbReference>
<sequence>MPCRSARTPLKIFSTLWRFETRSCRGQLETRSCRGQLDTRFCRERWSRDERLSGWDSLPRNLRIEVLWKRAVPTTTTA</sequence>
<keyword evidence="2" id="KW-1185">Reference proteome</keyword>
<dbReference type="EMBL" id="QGKV02000649">
    <property type="protein sequence ID" value="KAF3575693.1"/>
    <property type="molecule type" value="Genomic_DNA"/>
</dbReference>
<comment type="caution">
    <text evidence="1">The sequence shown here is derived from an EMBL/GenBank/DDBJ whole genome shotgun (WGS) entry which is preliminary data.</text>
</comment>
<gene>
    <name evidence="1" type="ORF">DY000_02033926</name>
</gene>
<reference evidence="1 2" key="1">
    <citation type="journal article" date="2020" name="BMC Genomics">
        <title>Intraspecific diversification of the crop wild relative Brassica cretica Lam. using demographic model selection.</title>
        <authorList>
            <person name="Kioukis A."/>
            <person name="Michalopoulou V.A."/>
            <person name="Briers L."/>
            <person name="Pirintsos S."/>
            <person name="Studholme D.J."/>
            <person name="Pavlidis P."/>
            <person name="Sarris P.F."/>
        </authorList>
    </citation>
    <scope>NUCLEOTIDE SEQUENCE [LARGE SCALE GENOMIC DNA]</scope>
    <source>
        <strain evidence="2">cv. PFS-1207/04</strain>
    </source>
</reference>